<evidence type="ECO:0000256" key="11">
    <source>
        <dbReference type="SAM" id="MobiDB-lite"/>
    </source>
</evidence>
<evidence type="ECO:0000256" key="8">
    <source>
        <dbReference type="ARBA" id="ARBA00023034"/>
    </source>
</evidence>
<evidence type="ECO:0000256" key="12">
    <source>
        <dbReference type="SAM" id="SignalP"/>
    </source>
</evidence>
<dbReference type="Proteomes" id="UP001190700">
    <property type="component" value="Unassembled WGS sequence"/>
</dbReference>
<evidence type="ECO:0000256" key="6">
    <source>
        <dbReference type="ARBA" id="ARBA00022968"/>
    </source>
</evidence>
<feature type="chain" id="PRO_5042124351" evidence="12">
    <location>
        <begin position="30"/>
        <end position="417"/>
    </location>
</feature>
<comment type="similarity">
    <text evidence="2">Belongs to the glycosyltransferase 29 family.</text>
</comment>
<keyword evidence="9" id="KW-0472">Membrane</keyword>
<keyword evidence="14" id="KW-1185">Reference proteome</keyword>
<dbReference type="CDD" id="cd19952">
    <property type="entry name" value="GT29"/>
    <property type="match status" value="1"/>
</dbReference>
<evidence type="ECO:0000256" key="7">
    <source>
        <dbReference type="ARBA" id="ARBA00022989"/>
    </source>
</evidence>
<accession>A0AAE0BQU2</accession>
<dbReference type="PANTHER" id="PTHR11987:SF36">
    <property type="entry name" value="SIA-ALPHA-2,3-GAL-BETA-1,4-GLCNAC-R:ALPHA 2,8-SIALYLTRANSFERASE"/>
    <property type="match status" value="1"/>
</dbReference>
<dbReference type="InterPro" id="IPR001675">
    <property type="entry name" value="Glyco_trans_29"/>
</dbReference>
<dbReference type="InterPro" id="IPR038578">
    <property type="entry name" value="GT29-like_sf"/>
</dbReference>
<dbReference type="InterPro" id="IPR050943">
    <property type="entry name" value="Glycosyltr_29_Sialyltrsf"/>
</dbReference>
<evidence type="ECO:0000256" key="3">
    <source>
        <dbReference type="ARBA" id="ARBA00022676"/>
    </source>
</evidence>
<sequence length="417" mass="47288">MRWWKLSVLVTLPSLLMILTLHLRSLVETEEEDPRRLTSVAWTNKKRHGRGEADVLRGQVPVSTPPSPGRPGSKRSIAHKPELPACLKHLEGARMRDLHLWTALEAEKLQMRVAGPFFNRSLHSHSKGWVSRGMAMTLHKELMESLNKEGVPSFIPQLVIKDHSGGAALLVSPLSPRDPALLTVLPQKDRSWRYRTCAVVGNSGQLLRAEAGAEIDQHDAVFRINYAPTAGFEAHVGNRTTFDIINQQHAKVFVPEVHGGGSLPLAIRADSRDSTVVMFEIDKEFPRKRLYAPIMQLLGDRVVVLSPELVLHTQWMYDRILHILKIHMPPSQFASKGWSAKKAMSGWFAVFFSFQVCKKVSLYGISPYTTMQEWWQAKYHYFDETPAADSHAFDVAYEMFKQIARWPCTDVELEIRS</sequence>
<comment type="caution">
    <text evidence="13">The sequence shown here is derived from an EMBL/GenBank/DDBJ whole genome shotgun (WGS) entry which is preliminary data.</text>
</comment>
<feature type="region of interest" description="Disordered" evidence="11">
    <location>
        <begin position="35"/>
        <end position="81"/>
    </location>
</feature>
<evidence type="ECO:0000256" key="4">
    <source>
        <dbReference type="ARBA" id="ARBA00022679"/>
    </source>
</evidence>
<evidence type="ECO:0000313" key="14">
    <source>
        <dbReference type="Proteomes" id="UP001190700"/>
    </source>
</evidence>
<protein>
    <submittedName>
        <fullName evidence="13">Glycosyltransferase 29 protein, variant 2</fullName>
    </submittedName>
</protein>
<dbReference type="GO" id="GO:0000139">
    <property type="term" value="C:Golgi membrane"/>
    <property type="evidence" value="ECO:0007669"/>
    <property type="project" value="UniProtKB-SubCell"/>
</dbReference>
<evidence type="ECO:0000256" key="1">
    <source>
        <dbReference type="ARBA" id="ARBA00004323"/>
    </source>
</evidence>
<gene>
    <name evidence="13" type="ORF">CYMTET_50079</name>
</gene>
<keyword evidence="3" id="KW-0328">Glycosyltransferase</keyword>
<proteinExistence type="inferred from homology"/>
<comment type="subcellular location">
    <subcellularLocation>
        <location evidence="1">Golgi apparatus membrane</location>
        <topology evidence="1">Single-pass type II membrane protein</topology>
    </subcellularLocation>
</comment>
<keyword evidence="4" id="KW-0808">Transferase</keyword>
<organism evidence="13 14">
    <name type="scientific">Cymbomonas tetramitiformis</name>
    <dbReference type="NCBI Taxonomy" id="36881"/>
    <lineage>
        <taxon>Eukaryota</taxon>
        <taxon>Viridiplantae</taxon>
        <taxon>Chlorophyta</taxon>
        <taxon>Pyramimonadophyceae</taxon>
        <taxon>Pyramimonadales</taxon>
        <taxon>Pyramimonadaceae</taxon>
        <taxon>Cymbomonas</taxon>
    </lineage>
</organism>
<evidence type="ECO:0000256" key="2">
    <source>
        <dbReference type="ARBA" id="ARBA00006003"/>
    </source>
</evidence>
<reference evidence="13 14" key="1">
    <citation type="journal article" date="2015" name="Genome Biol. Evol.">
        <title>Comparative Genomics of a Bacterivorous Green Alga Reveals Evolutionary Causalities and Consequences of Phago-Mixotrophic Mode of Nutrition.</title>
        <authorList>
            <person name="Burns J.A."/>
            <person name="Paasch A."/>
            <person name="Narechania A."/>
            <person name="Kim E."/>
        </authorList>
    </citation>
    <scope>NUCLEOTIDE SEQUENCE [LARGE SCALE GENOMIC DNA]</scope>
    <source>
        <strain evidence="13 14">PLY_AMNH</strain>
    </source>
</reference>
<dbReference type="Pfam" id="PF00777">
    <property type="entry name" value="Glyco_transf_29"/>
    <property type="match status" value="1"/>
</dbReference>
<keyword evidence="12" id="KW-0732">Signal</keyword>
<dbReference type="PANTHER" id="PTHR11987">
    <property type="entry name" value="ALPHA-2,8-SIALYLTRANSFERASE"/>
    <property type="match status" value="1"/>
</dbReference>
<evidence type="ECO:0000313" key="13">
    <source>
        <dbReference type="EMBL" id="KAK3240042.1"/>
    </source>
</evidence>
<evidence type="ECO:0000256" key="9">
    <source>
        <dbReference type="ARBA" id="ARBA00023136"/>
    </source>
</evidence>
<dbReference type="AlphaFoldDB" id="A0AAE0BQU2"/>
<keyword evidence="6" id="KW-0735">Signal-anchor</keyword>
<dbReference type="GO" id="GO:0008373">
    <property type="term" value="F:sialyltransferase activity"/>
    <property type="evidence" value="ECO:0007669"/>
    <property type="project" value="InterPro"/>
</dbReference>
<keyword evidence="10" id="KW-0325">Glycoprotein</keyword>
<evidence type="ECO:0000256" key="10">
    <source>
        <dbReference type="ARBA" id="ARBA00023180"/>
    </source>
</evidence>
<dbReference type="Gene3D" id="3.90.1480.20">
    <property type="entry name" value="Glycosyl transferase family 29"/>
    <property type="match status" value="1"/>
</dbReference>
<dbReference type="EMBL" id="LGRX02033752">
    <property type="protein sequence ID" value="KAK3240042.1"/>
    <property type="molecule type" value="Genomic_DNA"/>
</dbReference>
<keyword evidence="8" id="KW-0333">Golgi apparatus</keyword>
<evidence type="ECO:0000256" key="5">
    <source>
        <dbReference type="ARBA" id="ARBA00022692"/>
    </source>
</evidence>
<feature type="signal peptide" evidence="12">
    <location>
        <begin position="1"/>
        <end position="29"/>
    </location>
</feature>
<keyword evidence="5" id="KW-0812">Transmembrane</keyword>
<name>A0AAE0BQU2_9CHLO</name>
<keyword evidence="7" id="KW-1133">Transmembrane helix</keyword>